<evidence type="ECO:0000313" key="2">
    <source>
        <dbReference type="EMBL" id="QDQ25767.1"/>
    </source>
</evidence>
<feature type="chain" id="PRO_5021836871" evidence="1">
    <location>
        <begin position="22"/>
        <end position="408"/>
    </location>
</feature>
<dbReference type="RefSeq" id="WP_143856692.1">
    <property type="nucleotide sequence ID" value="NZ_CP041730.1"/>
</dbReference>
<reference evidence="3" key="1">
    <citation type="submission" date="2019-07" db="EMBL/GenBank/DDBJ databases">
        <title>Chitinimonas sp. nov., isolated from Ny-Alesund, arctica soil.</title>
        <authorList>
            <person name="Xu Q."/>
            <person name="Peng F."/>
        </authorList>
    </citation>
    <scope>NUCLEOTIDE SEQUENCE [LARGE SCALE GENOMIC DNA]</scope>
    <source>
        <strain evidence="3">R3-44</strain>
    </source>
</reference>
<evidence type="ECO:0000313" key="3">
    <source>
        <dbReference type="Proteomes" id="UP000317550"/>
    </source>
</evidence>
<sequence>MKKMLASFATLALLLTGGVHASPLKFANSAWMYDGDNTDPANPLKPTVGLMANDILRADAAMGNKLGMVYIYGSDMELAISDSQHPAAHCDVATLDEKCGLQVYYNTPGKRGYNGIANTAKYKNILESRGKHYLYSPIIDGRIEKANAPGEGEPLLVEFPYLSQEVAELYADRVAFQACSDENLDGIQFDLEPAFKDYAIANPDPKRRGEYYFYKRIGWNFAGKNNAIRTCVDKAHPEGRFFSVFAFARNINQEVSDALTAHQNGYFIDSLYDVDQAAPGGTVTTPDAYNRLVQDEVALMLAKSRQYHLPFQFGVPAAASVHEFERSKSTATNGEVVTTFRQIDYLTHAMRAVNTALNAPENKSLPFLGVSLWSFEKGGSPWGNEFYYPPTPGDDALAHLKQTLPLPR</sequence>
<dbReference type="AlphaFoldDB" id="A0A516SC98"/>
<dbReference type="Proteomes" id="UP000317550">
    <property type="component" value="Chromosome"/>
</dbReference>
<keyword evidence="1" id="KW-0732">Signal</keyword>
<proteinExistence type="predicted"/>
<name>A0A516SC98_9NEIS</name>
<protein>
    <submittedName>
        <fullName evidence="2">Uncharacterized protein</fullName>
    </submittedName>
</protein>
<dbReference type="OrthoDB" id="5188189at2"/>
<feature type="signal peptide" evidence="1">
    <location>
        <begin position="1"/>
        <end position="21"/>
    </location>
</feature>
<dbReference type="EMBL" id="CP041730">
    <property type="protein sequence ID" value="QDQ25767.1"/>
    <property type="molecule type" value="Genomic_DNA"/>
</dbReference>
<evidence type="ECO:0000256" key="1">
    <source>
        <dbReference type="SAM" id="SignalP"/>
    </source>
</evidence>
<accession>A0A516SC98</accession>
<keyword evidence="3" id="KW-1185">Reference proteome</keyword>
<gene>
    <name evidence="2" type="ORF">FNU76_05050</name>
</gene>
<organism evidence="2 3">
    <name type="scientific">Chitinimonas arctica</name>
    <dbReference type="NCBI Taxonomy" id="2594795"/>
    <lineage>
        <taxon>Bacteria</taxon>
        <taxon>Pseudomonadati</taxon>
        <taxon>Pseudomonadota</taxon>
        <taxon>Betaproteobacteria</taxon>
        <taxon>Neisseriales</taxon>
        <taxon>Chitinibacteraceae</taxon>
        <taxon>Chitinimonas</taxon>
    </lineage>
</organism>
<dbReference type="KEGG" id="cari:FNU76_05050"/>